<sequence>AKRPFENEPWPIPKIDPNSILKGFFDIIELLILFTITIDCGVMIITQMINVDPEFCKLQ</sequence>
<feature type="non-terminal residue" evidence="2">
    <location>
        <position position="1"/>
    </location>
</feature>
<proteinExistence type="predicted"/>
<protein>
    <submittedName>
        <fullName evidence="2">16480_t:CDS:1</fullName>
    </submittedName>
</protein>
<keyword evidence="1" id="KW-0812">Transmembrane</keyword>
<comment type="caution">
    <text evidence="2">The sequence shown here is derived from an EMBL/GenBank/DDBJ whole genome shotgun (WGS) entry which is preliminary data.</text>
</comment>
<evidence type="ECO:0000313" key="2">
    <source>
        <dbReference type="EMBL" id="CAG8849799.1"/>
    </source>
</evidence>
<dbReference type="EMBL" id="CAJVQB010097960">
    <property type="protein sequence ID" value="CAG8849799.1"/>
    <property type="molecule type" value="Genomic_DNA"/>
</dbReference>
<evidence type="ECO:0000256" key="1">
    <source>
        <dbReference type="SAM" id="Phobius"/>
    </source>
</evidence>
<feature type="transmembrane region" description="Helical" evidence="1">
    <location>
        <begin position="20"/>
        <end position="45"/>
    </location>
</feature>
<keyword evidence="3" id="KW-1185">Reference proteome</keyword>
<name>A0ABN7XAH9_GIGMA</name>
<dbReference type="Proteomes" id="UP000789901">
    <property type="component" value="Unassembled WGS sequence"/>
</dbReference>
<keyword evidence="1" id="KW-0472">Membrane</keyword>
<gene>
    <name evidence="2" type="ORF">GMARGA_LOCUS39890</name>
</gene>
<keyword evidence="1" id="KW-1133">Transmembrane helix</keyword>
<accession>A0ABN7XAH9</accession>
<reference evidence="2 3" key="1">
    <citation type="submission" date="2021-06" db="EMBL/GenBank/DDBJ databases">
        <authorList>
            <person name="Kallberg Y."/>
            <person name="Tangrot J."/>
            <person name="Rosling A."/>
        </authorList>
    </citation>
    <scope>NUCLEOTIDE SEQUENCE [LARGE SCALE GENOMIC DNA]</scope>
    <source>
        <strain evidence="2 3">120-4 pot B 10/14</strain>
    </source>
</reference>
<evidence type="ECO:0000313" key="3">
    <source>
        <dbReference type="Proteomes" id="UP000789901"/>
    </source>
</evidence>
<organism evidence="2 3">
    <name type="scientific">Gigaspora margarita</name>
    <dbReference type="NCBI Taxonomy" id="4874"/>
    <lineage>
        <taxon>Eukaryota</taxon>
        <taxon>Fungi</taxon>
        <taxon>Fungi incertae sedis</taxon>
        <taxon>Mucoromycota</taxon>
        <taxon>Glomeromycotina</taxon>
        <taxon>Glomeromycetes</taxon>
        <taxon>Diversisporales</taxon>
        <taxon>Gigasporaceae</taxon>
        <taxon>Gigaspora</taxon>
    </lineage>
</organism>